<dbReference type="RefSeq" id="WP_163203152.1">
    <property type="nucleotide sequence ID" value="NZ_JAAGWG010000007.1"/>
</dbReference>
<accession>A0A6L9W1E4</accession>
<evidence type="ECO:0000313" key="5">
    <source>
        <dbReference type="Proteomes" id="UP000479241"/>
    </source>
</evidence>
<dbReference type="Pfam" id="PF00583">
    <property type="entry name" value="Acetyltransf_1"/>
    <property type="match status" value="1"/>
</dbReference>
<dbReference type="AlphaFoldDB" id="A0A6L9W1E4"/>
<evidence type="ECO:0000256" key="1">
    <source>
        <dbReference type="ARBA" id="ARBA00022679"/>
    </source>
</evidence>
<keyword evidence="2" id="KW-0012">Acyltransferase</keyword>
<organism evidence="4 5">
    <name type="scientific">Blastococcus saxobsidens</name>
    <dbReference type="NCBI Taxonomy" id="138336"/>
    <lineage>
        <taxon>Bacteria</taxon>
        <taxon>Bacillati</taxon>
        <taxon>Actinomycetota</taxon>
        <taxon>Actinomycetes</taxon>
        <taxon>Geodermatophilales</taxon>
        <taxon>Geodermatophilaceae</taxon>
        <taxon>Blastococcus</taxon>
    </lineage>
</organism>
<reference evidence="4 5" key="1">
    <citation type="submission" date="2019-12" db="EMBL/GenBank/DDBJ databases">
        <title>the WGS of Blastococcus saxobsidens 67B17.</title>
        <authorList>
            <person name="Jiang Z."/>
        </authorList>
    </citation>
    <scope>NUCLEOTIDE SEQUENCE [LARGE SCALE GENOMIC DNA]</scope>
    <source>
        <strain evidence="4 5">67B17</strain>
    </source>
</reference>
<dbReference type="PANTHER" id="PTHR43877">
    <property type="entry name" value="AMINOALKYLPHOSPHONATE N-ACETYLTRANSFERASE-RELATED-RELATED"/>
    <property type="match status" value="1"/>
</dbReference>
<dbReference type="InterPro" id="IPR016181">
    <property type="entry name" value="Acyl_CoA_acyltransferase"/>
</dbReference>
<dbReference type="SUPFAM" id="SSF55729">
    <property type="entry name" value="Acyl-CoA N-acyltransferases (Nat)"/>
    <property type="match status" value="1"/>
</dbReference>
<gene>
    <name evidence="4" type="ORF">GCU60_05870</name>
</gene>
<sequence>MTAGYTIRPVRADEWREARALRLAALTDEAAGIAFLETYDEAVVRPDDFWQERTARSSSDAGPEADVRQFVAVADDGTWVGTAAALVEKAGTEDYSGETIAQDAGHVVAVYLHPDHRGRGVMEDLFDAATGWFRERGLRRARLHVHEDNARAERFYARYGFRPTGEGFDGPHGWEREMVLPL</sequence>
<comment type="caution">
    <text evidence="4">The sequence shown here is derived from an EMBL/GenBank/DDBJ whole genome shotgun (WGS) entry which is preliminary data.</text>
</comment>
<dbReference type="InterPro" id="IPR050832">
    <property type="entry name" value="Bact_Acetyltransf"/>
</dbReference>
<protein>
    <submittedName>
        <fullName evidence="4">GNAT family N-acetyltransferase</fullName>
    </submittedName>
</protein>
<evidence type="ECO:0000256" key="2">
    <source>
        <dbReference type="ARBA" id="ARBA00023315"/>
    </source>
</evidence>
<keyword evidence="1 4" id="KW-0808">Transferase</keyword>
<dbReference type="Proteomes" id="UP000479241">
    <property type="component" value="Unassembled WGS sequence"/>
</dbReference>
<dbReference type="PROSITE" id="PS51186">
    <property type="entry name" value="GNAT"/>
    <property type="match status" value="1"/>
</dbReference>
<evidence type="ECO:0000313" key="4">
    <source>
        <dbReference type="EMBL" id="NEK85291.1"/>
    </source>
</evidence>
<evidence type="ECO:0000259" key="3">
    <source>
        <dbReference type="PROSITE" id="PS51186"/>
    </source>
</evidence>
<dbReference type="InterPro" id="IPR000182">
    <property type="entry name" value="GNAT_dom"/>
</dbReference>
<dbReference type="Gene3D" id="3.40.630.30">
    <property type="match status" value="1"/>
</dbReference>
<name>A0A6L9W1E4_9ACTN</name>
<dbReference type="GO" id="GO:0016747">
    <property type="term" value="F:acyltransferase activity, transferring groups other than amino-acyl groups"/>
    <property type="evidence" value="ECO:0007669"/>
    <property type="project" value="InterPro"/>
</dbReference>
<dbReference type="CDD" id="cd04301">
    <property type="entry name" value="NAT_SF"/>
    <property type="match status" value="1"/>
</dbReference>
<dbReference type="EMBL" id="JAAGWG010000007">
    <property type="protein sequence ID" value="NEK85291.1"/>
    <property type="molecule type" value="Genomic_DNA"/>
</dbReference>
<proteinExistence type="predicted"/>
<feature type="domain" description="N-acetyltransferase" evidence="3">
    <location>
        <begin position="5"/>
        <end position="182"/>
    </location>
</feature>